<dbReference type="Proteomes" id="UP000761534">
    <property type="component" value="Unassembled WGS sequence"/>
</dbReference>
<reference evidence="1" key="1">
    <citation type="journal article" date="2019" name="G3 (Bethesda)">
        <title>Genome Assemblies of Two Rare Opportunistic Yeast Pathogens: Diutina rugosa (syn. Candida rugosa) and Trichomonascus ciferrii (syn. Candida ciferrii).</title>
        <authorList>
            <person name="Mixao V."/>
            <person name="Saus E."/>
            <person name="Hansen A.P."/>
            <person name="Lass-Florl C."/>
            <person name="Gabaldon T."/>
        </authorList>
    </citation>
    <scope>NUCLEOTIDE SEQUENCE</scope>
    <source>
        <strain evidence="1">CBS 4856</strain>
    </source>
</reference>
<organism evidence="1 2">
    <name type="scientific">Trichomonascus ciferrii</name>
    <dbReference type="NCBI Taxonomy" id="44093"/>
    <lineage>
        <taxon>Eukaryota</taxon>
        <taxon>Fungi</taxon>
        <taxon>Dikarya</taxon>
        <taxon>Ascomycota</taxon>
        <taxon>Saccharomycotina</taxon>
        <taxon>Dipodascomycetes</taxon>
        <taxon>Dipodascales</taxon>
        <taxon>Trichomonascaceae</taxon>
        <taxon>Trichomonascus</taxon>
        <taxon>Trichomonascus ciferrii complex</taxon>
    </lineage>
</organism>
<dbReference type="SUPFAM" id="SSF52047">
    <property type="entry name" value="RNI-like"/>
    <property type="match status" value="1"/>
</dbReference>
<dbReference type="InterPro" id="IPR032675">
    <property type="entry name" value="LRR_dom_sf"/>
</dbReference>
<proteinExistence type="predicted"/>
<dbReference type="VEuPathDB" id="FungiDB:TRICI_000729"/>
<accession>A0A642VBD9</accession>
<evidence type="ECO:0000313" key="2">
    <source>
        <dbReference type="Proteomes" id="UP000761534"/>
    </source>
</evidence>
<evidence type="ECO:0008006" key="3">
    <source>
        <dbReference type="Google" id="ProtNLM"/>
    </source>
</evidence>
<name>A0A642VBD9_9ASCO</name>
<evidence type="ECO:0000313" key="1">
    <source>
        <dbReference type="EMBL" id="KAA8917133.1"/>
    </source>
</evidence>
<sequence>MHILHLPPEVISITCQGLEYRDLVRLRATCRALTGPATDAIRVKAWTVPMYSDCVMYKVRAIGEEEPIFQGYSFKKHFQHHFPQWLEGNLVEVQLLMSLAQEDKEDGLLALKQLTSKLENTHVHVKVVGDYSVDKNEFKQLVEIVATSPPNMTFGIKIYMNGAIGDFFIPDKVTRLCICYCRSIGDFPQFSPTSRCQVHLEIRGGDTDQVLDLFHNACQNSRNLSLAKVTVTVIPLTDPLMSRLETLEFDSVMLVGCLRSTPIPPTKGITCKSMKKLVASNFEEFSYFTSPSLRRVSFVFTDRWSREGNFIGLQRLKKALERCPSLTKVKIQAREHHLGSAETGDYWSDFFNCFEHLEDLEVVIIYSESPITGDCLDTDIIFLGKALPRLHTFCAIDDFGNSYVL</sequence>
<comment type="caution">
    <text evidence="1">The sequence shown here is derived from an EMBL/GenBank/DDBJ whole genome shotgun (WGS) entry which is preliminary data.</text>
</comment>
<keyword evidence="2" id="KW-1185">Reference proteome</keyword>
<gene>
    <name evidence="1" type="ORF">TRICI_000729</name>
</gene>
<dbReference type="AlphaFoldDB" id="A0A642VBD9"/>
<dbReference type="EMBL" id="SWFS01000064">
    <property type="protein sequence ID" value="KAA8917133.1"/>
    <property type="molecule type" value="Genomic_DNA"/>
</dbReference>
<protein>
    <recommendedName>
        <fullName evidence="3">F-box domain-containing protein</fullName>
    </recommendedName>
</protein>
<dbReference type="Gene3D" id="3.80.10.10">
    <property type="entry name" value="Ribonuclease Inhibitor"/>
    <property type="match status" value="1"/>
</dbReference>